<feature type="region of interest" description="Disordered" evidence="2">
    <location>
        <begin position="236"/>
        <end position="291"/>
    </location>
</feature>
<dbReference type="Pfam" id="PF16640">
    <property type="entry name" value="Big_3_5"/>
    <property type="match status" value="3"/>
</dbReference>
<accession>A0ABT6FL92</accession>
<feature type="domain" description="Bacterial Ig-like" evidence="3">
    <location>
        <begin position="1732"/>
        <end position="1819"/>
    </location>
</feature>
<dbReference type="Proteomes" id="UP001216907">
    <property type="component" value="Unassembled WGS sequence"/>
</dbReference>
<dbReference type="RefSeq" id="WP_277864673.1">
    <property type="nucleotide sequence ID" value="NZ_JARRAG010000005.1"/>
</dbReference>
<feature type="compositionally biased region" description="Gly residues" evidence="2">
    <location>
        <begin position="350"/>
        <end position="359"/>
    </location>
</feature>
<feature type="domain" description="Bacterial Ig-like" evidence="3">
    <location>
        <begin position="1525"/>
        <end position="1613"/>
    </location>
</feature>
<name>A0ABT6FL92_9BACT</name>
<proteinExistence type="predicted"/>
<feature type="region of interest" description="Disordered" evidence="2">
    <location>
        <begin position="337"/>
        <end position="362"/>
    </location>
</feature>
<dbReference type="InterPro" id="IPR032109">
    <property type="entry name" value="Big_3_5"/>
</dbReference>
<gene>
    <name evidence="4" type="ORF">PZE19_31655</name>
</gene>
<keyword evidence="1" id="KW-0732">Signal</keyword>
<dbReference type="InterPro" id="IPR013783">
    <property type="entry name" value="Ig-like_fold"/>
</dbReference>
<sequence length="1938" mass="184210">MSGSNRYRGFPSLRKGRQAARSKARSRKCSIEHLEDRTVPAVFNVSSGLVSDLVTAVETANANVDPADTINLSGTYTFTQADNYWYGPNALPAIVGDLTINGDPISGALLQRSGAVGTPDFRFFYVAAAQSGVAFGTLNLSNLTLSNGLAKGGDAGNGGGGMGAGGAIFNMGAVNLNGVTIAGGGAVGGGTNVGSGSGGGGIGEDATGGAGGGFGGTAPGAVGGAGGEGNFSANGGGGGFNASDPGGAGPGGGSGNLGGAGSGAVGGDGGGGASSGLGSDPGGSFGQGGISTIMGAGGGGVGGGGGGNGEGAGGGFGGGGGGNAVFGGGGSGGDGGFGGGGGASNPSAGGREGGWGAGASGSQALGNGGGGGGGGMGGAIFNFTGDLTIVNSTIAGNYATGGNSAKQAQAGGGFGGGVFNLNGSVVLVNATFALNTTVSGTGGAQSAVVSNGLDVYSLTFGREWRSGAAFTKGGPVSASVELANSILVSEGGAQNNLILTLDASAKSIGSGGSNTNTATASLDGAAYTNIVYGVTGAFATGGVDDTSTVDLDPAGLADNDGPTPTVALLMQTATAGLSGGSVVFGITIPTVDQRGVVRPASASDVGAFQILLLPSATLDAATTINVAGAAAVTTNVVVTYTDNSGSGIDAATFGLGNITVGNGATVTGFSVSGDVVTYTVTAPAATWAGSFQGEYVISVVAGGVKDLAGNPIAAVADLGSFLVDTVPPTATLTSALAVDAMSSGLATTSIAVTYSDATAGIDPASIGVGNITVGNGATVTGFAVAGGVVTYTVAAPSATWAASAQGVYTVSVVAGGVKDLAGNPIAAVADLGSFLVDTTLPTAVLANVPPVNAASGALATTPLSVAYDGGASGVDPSTFGVGNIIVGNGATVTGFTVVGDVVTYTVAAPTATWAAGAQGTYTVSVVAGSVTDMVGNAIAAASLGSFLVDTVAPTASLTAAPTVTNAAAGASTTTVAVTYSDATAGIDPASIGVGNITVGNGATVTGFAVAGGVVTYTVAAPSATWAASAQGVYTVSVVAGGVKDLAGNPIAAVADLGSFFVATALPTATLASAPTVNAADASGFSTSVSVAYGSGAVGLDPASFGVGNITVGNGATVIGYSVSGNVVTYSVSAPFPTWAASVQGPYAISVVAGSVTDMVGNAIAAASLGSFLVDTVAPTASLTAAPTVTNAAAGASTTTVAVTYSDATAGIDPASIGVGNITVGNGATVTGFAVAGGVVTYTVAAPSATWAASAQGVYTVSVVAGGVKDLAGNPIAAVADLGSFFVATALPTATLASAPTVDNASGGSSNTMISVTYNGGASGIDPSTFGVGNITVGNGATVTGFTVVGDVVTYTVAAPAATWAGSFQGEYVISVVAGGVKDLAGNAIAAVADLGSFLVATALPTATLTAAPPVNAAAGEASTTTVRIAYGGGASGIDPSTFGVGNITVGNGATVTGFTVVGDVVTYTVAAPAATWAGSFQGEYVISVVAGGVKDLAGNAIAAVADLGAIVVDVSVKTATSASVVASPDPAVFGGPITVAATISREGPGPIPTGTVVFRIGETILAEVPIGPNGVAVYTIPAGLAVGAATLTASYSGDALFAPTTSGPVVVVVERSTTASGEISASPSQVFFGQDVTLTAAFAAPSDGVTLMTGTVAFYDGEVFLGSAPIGQLRLAGLDAGSAGASSGFASFTTSSLRAGNHLIRAVYSGDANFSSATSNAPVAVVVAPATTASSLTVAVSGRSATLTSSIVATSPGAVDLTGTVFFYDGDVLIGSAPLVGGAASLSLADLAPGVHDFRAVFSGNADVAQSASGSVSTVIQPNAPLIPSVVNLLRYGFHAQPTTLVLTFSGDVDTSVASNPDRYVVTGPIGPRGVGVRIPVRAATYDPATRSVTLSFNSRLRLQRRFRIAVPSIGYAAAFDGGILAGANRRPSILRRR</sequence>
<reference evidence="4 5" key="1">
    <citation type="submission" date="2023-03" db="EMBL/GenBank/DDBJ databases">
        <title>Paludisphaera mucosa sp. nov. a novel planctomycete from northern fen.</title>
        <authorList>
            <person name="Ivanova A."/>
        </authorList>
    </citation>
    <scope>NUCLEOTIDE SEQUENCE [LARGE SCALE GENOMIC DNA]</scope>
    <source>
        <strain evidence="4 5">Pla2</strain>
    </source>
</reference>
<feature type="domain" description="Bacterial Ig-like" evidence="3">
    <location>
        <begin position="1624"/>
        <end position="1727"/>
    </location>
</feature>
<dbReference type="Gene3D" id="2.60.40.1220">
    <property type="match status" value="2"/>
</dbReference>
<dbReference type="InterPro" id="IPR014755">
    <property type="entry name" value="Cu-Rt/internalin_Ig-like"/>
</dbReference>
<feature type="compositionally biased region" description="Basic residues" evidence="2">
    <location>
        <begin position="14"/>
        <end position="26"/>
    </location>
</feature>
<dbReference type="Gene3D" id="2.60.40.10">
    <property type="entry name" value="Immunoglobulins"/>
    <property type="match status" value="3"/>
</dbReference>
<evidence type="ECO:0000256" key="1">
    <source>
        <dbReference type="ARBA" id="ARBA00022729"/>
    </source>
</evidence>
<comment type="caution">
    <text evidence="4">The sequence shown here is derived from an EMBL/GenBank/DDBJ whole genome shotgun (WGS) entry which is preliminary data.</text>
</comment>
<feature type="region of interest" description="Disordered" evidence="2">
    <location>
        <begin position="1"/>
        <end position="26"/>
    </location>
</feature>
<organism evidence="4 5">
    <name type="scientific">Paludisphaera mucosa</name>
    <dbReference type="NCBI Taxonomy" id="3030827"/>
    <lineage>
        <taxon>Bacteria</taxon>
        <taxon>Pseudomonadati</taxon>
        <taxon>Planctomycetota</taxon>
        <taxon>Planctomycetia</taxon>
        <taxon>Isosphaerales</taxon>
        <taxon>Isosphaeraceae</taxon>
        <taxon>Paludisphaera</taxon>
    </lineage>
</organism>
<evidence type="ECO:0000313" key="5">
    <source>
        <dbReference type="Proteomes" id="UP001216907"/>
    </source>
</evidence>
<dbReference type="EMBL" id="JARRAG010000005">
    <property type="protein sequence ID" value="MDG3008348.1"/>
    <property type="molecule type" value="Genomic_DNA"/>
</dbReference>
<evidence type="ECO:0000313" key="4">
    <source>
        <dbReference type="EMBL" id="MDG3008348.1"/>
    </source>
</evidence>
<keyword evidence="5" id="KW-1185">Reference proteome</keyword>
<evidence type="ECO:0000256" key="2">
    <source>
        <dbReference type="SAM" id="MobiDB-lite"/>
    </source>
</evidence>
<evidence type="ECO:0000259" key="3">
    <source>
        <dbReference type="Pfam" id="PF16640"/>
    </source>
</evidence>
<dbReference type="PRINTS" id="PR01228">
    <property type="entry name" value="EGGSHELL"/>
</dbReference>
<protein>
    <submittedName>
        <fullName evidence="4">Ig-like domain repeat protein</fullName>
    </submittedName>
</protein>